<name>A0A1I3TFM3_HALDA</name>
<gene>
    <name evidence="1" type="ORF">SAMN04487936_103350</name>
</gene>
<keyword evidence="1" id="KW-0808">Transferase</keyword>
<accession>A0A1I3TFM3</accession>
<proteinExistence type="predicted"/>
<dbReference type="Pfam" id="PF13671">
    <property type="entry name" value="AAA_33"/>
    <property type="match status" value="1"/>
</dbReference>
<evidence type="ECO:0000313" key="1">
    <source>
        <dbReference type="EMBL" id="SFJ69259.1"/>
    </source>
</evidence>
<keyword evidence="1" id="KW-0418">Kinase</keyword>
<dbReference type="SUPFAM" id="SSF52540">
    <property type="entry name" value="P-loop containing nucleoside triphosphate hydrolases"/>
    <property type="match status" value="1"/>
</dbReference>
<protein>
    <submittedName>
        <fullName evidence="1">Predicted kinase</fullName>
    </submittedName>
</protein>
<dbReference type="AlphaFoldDB" id="A0A1I3TFM3"/>
<dbReference type="Gene3D" id="3.40.50.300">
    <property type="entry name" value="P-loop containing nucleotide triphosphate hydrolases"/>
    <property type="match status" value="1"/>
</dbReference>
<evidence type="ECO:0000313" key="2">
    <source>
        <dbReference type="Proteomes" id="UP000183557"/>
    </source>
</evidence>
<dbReference type="Proteomes" id="UP000183557">
    <property type="component" value="Unassembled WGS sequence"/>
</dbReference>
<keyword evidence="2" id="KW-1185">Reference proteome</keyword>
<dbReference type="InterPro" id="IPR027417">
    <property type="entry name" value="P-loop_NTPase"/>
</dbReference>
<dbReference type="GO" id="GO:0016301">
    <property type="term" value="F:kinase activity"/>
    <property type="evidence" value="ECO:0007669"/>
    <property type="project" value="UniProtKB-KW"/>
</dbReference>
<dbReference type="RefSeq" id="WP_075035938.1">
    <property type="nucleotide sequence ID" value="NZ_FOSB01000003.1"/>
</dbReference>
<dbReference type="OrthoDB" id="2356842at2"/>
<sequence length="181" mass="20832">MKRFLIMTVGKTHSGKTTFAEDLERKLPDSVVVDQDRHAEFLAAYYPRLLPTDGPNLIKYRLAETIIEYALHESAQHLIMANANLNPENRRKLLRYHSNNGLESILVHFDIADSILEKRIAKSKRNLNILRTASTFSEVLKRQQRDADEAGSKEADHYFVIKNPAEVPRIVRSIVRLINQK</sequence>
<reference evidence="2" key="1">
    <citation type="submission" date="2016-10" db="EMBL/GenBank/DDBJ databases">
        <authorList>
            <person name="Varghese N."/>
            <person name="Submissions S."/>
        </authorList>
    </citation>
    <scope>NUCLEOTIDE SEQUENCE [LARGE SCALE GENOMIC DNA]</scope>
    <source>
        <strain evidence="2">CGMCC 1.3704</strain>
    </source>
</reference>
<dbReference type="EMBL" id="FOSB01000003">
    <property type="protein sequence ID" value="SFJ69259.1"/>
    <property type="molecule type" value="Genomic_DNA"/>
</dbReference>
<organism evidence="1 2">
    <name type="scientific">Halobacillus dabanensis</name>
    <dbReference type="NCBI Taxonomy" id="240302"/>
    <lineage>
        <taxon>Bacteria</taxon>
        <taxon>Bacillati</taxon>
        <taxon>Bacillota</taxon>
        <taxon>Bacilli</taxon>
        <taxon>Bacillales</taxon>
        <taxon>Bacillaceae</taxon>
        <taxon>Halobacillus</taxon>
    </lineage>
</organism>